<evidence type="ECO:0000313" key="1">
    <source>
        <dbReference type="EMBL" id="GFH16972.1"/>
    </source>
</evidence>
<accession>A0A699ZME1</accession>
<evidence type="ECO:0000313" key="2">
    <source>
        <dbReference type="Proteomes" id="UP000485058"/>
    </source>
</evidence>
<protein>
    <submittedName>
        <fullName evidence="1">Uncharacterized protein</fullName>
    </submittedName>
</protein>
<organism evidence="1 2">
    <name type="scientific">Haematococcus lacustris</name>
    <name type="common">Green alga</name>
    <name type="synonym">Haematococcus pluvialis</name>
    <dbReference type="NCBI Taxonomy" id="44745"/>
    <lineage>
        <taxon>Eukaryota</taxon>
        <taxon>Viridiplantae</taxon>
        <taxon>Chlorophyta</taxon>
        <taxon>core chlorophytes</taxon>
        <taxon>Chlorophyceae</taxon>
        <taxon>CS clade</taxon>
        <taxon>Chlamydomonadales</taxon>
        <taxon>Haematococcaceae</taxon>
        <taxon>Haematococcus</taxon>
    </lineage>
</organism>
<proteinExistence type="predicted"/>
<reference evidence="1 2" key="1">
    <citation type="submission" date="2020-02" db="EMBL/GenBank/DDBJ databases">
        <title>Draft genome sequence of Haematococcus lacustris strain NIES-144.</title>
        <authorList>
            <person name="Morimoto D."/>
            <person name="Nakagawa S."/>
            <person name="Yoshida T."/>
            <person name="Sawayama S."/>
        </authorList>
    </citation>
    <scope>NUCLEOTIDE SEQUENCE [LARGE SCALE GENOMIC DNA]</scope>
    <source>
        <strain evidence="1 2">NIES-144</strain>
    </source>
</reference>
<gene>
    <name evidence="1" type="ORF">HaLaN_13498</name>
</gene>
<sequence length="84" mass="9248">MSNTVVGTTSNSEPAVKLPFTMTAAYGEARFTELYEKALLRKSGLCGVYPMHMDMALYDCDVLPEDPMVFIQDYVNKQDTGAAS</sequence>
<comment type="caution">
    <text evidence="1">The sequence shown here is derived from an EMBL/GenBank/DDBJ whole genome shotgun (WGS) entry which is preliminary data.</text>
</comment>
<keyword evidence="2" id="KW-1185">Reference proteome</keyword>
<dbReference type="EMBL" id="BLLF01001077">
    <property type="protein sequence ID" value="GFH16972.1"/>
    <property type="molecule type" value="Genomic_DNA"/>
</dbReference>
<dbReference type="AlphaFoldDB" id="A0A699ZME1"/>
<name>A0A699ZME1_HAELA</name>
<dbReference type="Proteomes" id="UP000485058">
    <property type="component" value="Unassembled WGS sequence"/>
</dbReference>